<organism evidence="1 2">
    <name type="scientific">Pseudomonas kurunegalensis</name>
    <dbReference type="NCBI Taxonomy" id="485880"/>
    <lineage>
        <taxon>Bacteria</taxon>
        <taxon>Pseudomonadati</taxon>
        <taxon>Pseudomonadota</taxon>
        <taxon>Gammaproteobacteria</taxon>
        <taxon>Pseudomonadales</taxon>
        <taxon>Pseudomonadaceae</taxon>
        <taxon>Pseudomonas</taxon>
    </lineage>
</organism>
<accession>A0ACC5UVC5</accession>
<evidence type="ECO:0000313" key="2">
    <source>
        <dbReference type="Proteomes" id="UP000624243"/>
    </source>
</evidence>
<comment type="caution">
    <text evidence="1">The sequence shown here is derived from an EMBL/GenBank/DDBJ whole genome shotgun (WGS) entry which is preliminary data.</text>
</comment>
<keyword evidence="2" id="KW-1185">Reference proteome</keyword>
<dbReference type="Proteomes" id="UP000624243">
    <property type="component" value="Unassembled WGS sequence"/>
</dbReference>
<reference evidence="1 2" key="1">
    <citation type="journal article" date="2020" name="Microorganisms">
        <title>Reliable Identification of Environmental Pseudomonas Isolates Using the rpoD Gene.</title>
        <authorList>
            <consortium name="The Broad Institute Genome Sequencing Platform"/>
            <person name="Girard L."/>
            <person name="Lood C."/>
            <person name="Rokni-Zadeh H."/>
            <person name="van Noort V."/>
            <person name="Lavigne R."/>
            <person name="De Mot R."/>
        </authorList>
    </citation>
    <scope>NUCLEOTIDE SEQUENCE [LARGE SCALE GENOMIC DNA]</scope>
    <source>
        <strain evidence="1 2">RW1P2</strain>
    </source>
</reference>
<protein>
    <submittedName>
        <fullName evidence="1">Uncharacterized protein</fullName>
    </submittedName>
</protein>
<evidence type="ECO:0000313" key="1">
    <source>
        <dbReference type="EMBL" id="MBV4518406.1"/>
    </source>
</evidence>
<name>A0ACC5UVC5_9PSED</name>
<sequence length="350" mass="39992">MNKLTKLQKIWLKSLSAKYGYSDEKNKEQTDESIRILSEIFTRFKNSRYSDKKFSKQITNGRHKQYEQALGEMLFFDILERGKFKLLPTTGEGPDFHIATPNLNIMCEVITPEPDNAGITEKHNNDINTRIGAGARRGAEQDLEIFYKITSALNTKQAKFKKDKEKGLIPPDSACIVVINDALFCPEDIAMFGISHSANWDAPAYIARATLNEKFTLLTKKLKPIHVNGFTNESLNHISAVIQVTLRDDYGHRISYINELNEEFCRLAGFINNYDIVLNPMASVKLPQDTFKMDHWYLDEYGAFATKKIPINPTTSDVLKYYNLQRMMIGLPELNESELIEKIKAGFPFS</sequence>
<proteinExistence type="predicted"/>
<gene>
    <name evidence="1" type="ORF">HU758_024880</name>
</gene>
<dbReference type="EMBL" id="JABWSB020000030">
    <property type="protein sequence ID" value="MBV4518406.1"/>
    <property type="molecule type" value="Genomic_DNA"/>
</dbReference>